<dbReference type="Proteomes" id="UP000006038">
    <property type="component" value="Chromosome 12"/>
</dbReference>
<evidence type="ECO:0000313" key="1">
    <source>
        <dbReference type="EnsemblPlants" id="OB12G18680.1"/>
    </source>
</evidence>
<proteinExistence type="predicted"/>
<name>J3ND10_ORYBR</name>
<evidence type="ECO:0000313" key="2">
    <source>
        <dbReference type="Proteomes" id="UP000006038"/>
    </source>
</evidence>
<organism evidence="1">
    <name type="scientific">Oryza brachyantha</name>
    <name type="common">malo sina</name>
    <dbReference type="NCBI Taxonomy" id="4533"/>
    <lineage>
        <taxon>Eukaryota</taxon>
        <taxon>Viridiplantae</taxon>
        <taxon>Streptophyta</taxon>
        <taxon>Embryophyta</taxon>
        <taxon>Tracheophyta</taxon>
        <taxon>Spermatophyta</taxon>
        <taxon>Magnoliopsida</taxon>
        <taxon>Liliopsida</taxon>
        <taxon>Poales</taxon>
        <taxon>Poaceae</taxon>
        <taxon>BOP clade</taxon>
        <taxon>Oryzoideae</taxon>
        <taxon>Oryzeae</taxon>
        <taxon>Oryzinae</taxon>
        <taxon>Oryza</taxon>
    </lineage>
</organism>
<accession>J3ND10</accession>
<sequence length="125" mass="12445">MGLDAATKANNGVEIGLGVIAAVTIVAAEIDELEEAAGLGVAPKMFIVGRTAGLEAAAGVGASTIGTWCKALLLLRSAARVAQPALALFVRNPAKWTAAVVAVSSPGVSAARDGSPAITIAFRSY</sequence>
<dbReference type="HOGENOM" id="CLU_124113_0_0_1"/>
<dbReference type="Gramene" id="OB12G18680.1">
    <property type="protein sequence ID" value="OB12G18680.1"/>
    <property type="gene ID" value="OB12G18680"/>
</dbReference>
<protein>
    <submittedName>
        <fullName evidence="1">Uncharacterized protein</fullName>
    </submittedName>
</protein>
<keyword evidence="2" id="KW-1185">Reference proteome</keyword>
<dbReference type="EnsemblPlants" id="OB12G18680.1">
    <property type="protein sequence ID" value="OB12G18680.1"/>
    <property type="gene ID" value="OB12G18680"/>
</dbReference>
<reference evidence="1" key="1">
    <citation type="journal article" date="2013" name="Nat. Commun.">
        <title>Whole-genome sequencing of Oryza brachyantha reveals mechanisms underlying Oryza genome evolution.</title>
        <authorList>
            <person name="Chen J."/>
            <person name="Huang Q."/>
            <person name="Gao D."/>
            <person name="Wang J."/>
            <person name="Lang Y."/>
            <person name="Liu T."/>
            <person name="Li B."/>
            <person name="Bai Z."/>
            <person name="Luis Goicoechea J."/>
            <person name="Liang C."/>
            <person name="Chen C."/>
            <person name="Zhang W."/>
            <person name="Sun S."/>
            <person name="Liao Y."/>
            <person name="Zhang X."/>
            <person name="Yang L."/>
            <person name="Song C."/>
            <person name="Wang M."/>
            <person name="Shi J."/>
            <person name="Liu G."/>
            <person name="Liu J."/>
            <person name="Zhou H."/>
            <person name="Zhou W."/>
            <person name="Yu Q."/>
            <person name="An N."/>
            <person name="Chen Y."/>
            <person name="Cai Q."/>
            <person name="Wang B."/>
            <person name="Liu B."/>
            <person name="Min J."/>
            <person name="Huang Y."/>
            <person name="Wu H."/>
            <person name="Li Z."/>
            <person name="Zhang Y."/>
            <person name="Yin Y."/>
            <person name="Song W."/>
            <person name="Jiang J."/>
            <person name="Jackson S.A."/>
            <person name="Wing R.A."/>
            <person name="Wang J."/>
            <person name="Chen M."/>
        </authorList>
    </citation>
    <scope>NUCLEOTIDE SEQUENCE [LARGE SCALE GENOMIC DNA]</scope>
    <source>
        <strain evidence="1">cv. IRGC 101232</strain>
    </source>
</reference>
<reference evidence="1" key="2">
    <citation type="submission" date="2013-04" db="UniProtKB">
        <authorList>
            <consortium name="EnsemblPlants"/>
        </authorList>
    </citation>
    <scope>IDENTIFICATION</scope>
</reference>
<dbReference type="AlphaFoldDB" id="J3ND10"/>